<protein>
    <submittedName>
        <fullName evidence="1">ATP-dependent DNA helicase PIF1</fullName>
    </submittedName>
</protein>
<proteinExistence type="predicted"/>
<keyword evidence="1" id="KW-0547">Nucleotide-binding</keyword>
<comment type="caution">
    <text evidence="1">The sequence shown here is derived from an EMBL/GenBank/DDBJ whole genome shotgun (WGS) entry which is preliminary data.</text>
</comment>
<accession>A0A1R3KW36</accession>
<dbReference type="AlphaFoldDB" id="A0A1R3KW36"/>
<dbReference type="GO" id="GO:0004386">
    <property type="term" value="F:helicase activity"/>
    <property type="evidence" value="ECO:0007669"/>
    <property type="project" value="UniProtKB-KW"/>
</dbReference>
<dbReference type="Proteomes" id="UP000187203">
    <property type="component" value="Unassembled WGS sequence"/>
</dbReference>
<sequence length="240" mass="26295">MYFLLMVVPRRNEVRHPRAIGVEQAARNRFRRAAVARNCRSVHSINLDDSDVQHQDMQSLGNIGDIGFYCGDPVHVVVDTEMVNADSVPALNSASGLSDVASANNTECVVQDMSQMSYQSSDNVSPSSGSLSLPVVNRSNQSVITSVQPNMDDIPHSGVHKRTFFEASNYGAPVLTCPDYNSIFHITSTGGVDNTVNLRQVTYMYKMAGTNHHRIGTLLPIAGQEPKFAHLYLTEPDAED</sequence>
<keyword evidence="1" id="KW-0347">Helicase</keyword>
<dbReference type="STRING" id="93759.A0A1R3KW36"/>
<dbReference type="EMBL" id="AWUE01010806">
    <property type="protein sequence ID" value="OMP11285.1"/>
    <property type="molecule type" value="Genomic_DNA"/>
</dbReference>
<evidence type="ECO:0000313" key="2">
    <source>
        <dbReference type="Proteomes" id="UP000187203"/>
    </source>
</evidence>
<name>A0A1R3KW36_9ROSI</name>
<reference evidence="2" key="1">
    <citation type="submission" date="2013-09" db="EMBL/GenBank/DDBJ databases">
        <title>Corchorus olitorius genome sequencing.</title>
        <authorList>
            <person name="Alam M."/>
            <person name="Haque M.S."/>
            <person name="Islam M.S."/>
            <person name="Emdad E.M."/>
            <person name="Islam M.M."/>
            <person name="Ahmed B."/>
            <person name="Halim A."/>
            <person name="Hossen Q.M.M."/>
            <person name="Hossain M.Z."/>
            <person name="Ahmed R."/>
            <person name="Khan M.M."/>
            <person name="Islam R."/>
            <person name="Rashid M.M."/>
            <person name="Khan S.A."/>
            <person name="Rahman M.S."/>
            <person name="Alam M."/>
            <person name="Yahiya A.S."/>
            <person name="Khan M.S."/>
            <person name="Azam M.S."/>
            <person name="Haque T."/>
            <person name="Lashkar M.Z.H."/>
            <person name="Akhand A.I."/>
            <person name="Morshed G."/>
            <person name="Roy S."/>
            <person name="Uddin K.S."/>
            <person name="Rabeya T."/>
            <person name="Hossain A.S."/>
            <person name="Chowdhury A."/>
            <person name="Snigdha A.R."/>
            <person name="Mortoza M.S."/>
            <person name="Matin S.A."/>
            <person name="Hoque S.M.E."/>
            <person name="Islam M.K."/>
            <person name="Roy D.K."/>
            <person name="Haider R."/>
            <person name="Moosa M.M."/>
            <person name="Elias S.M."/>
            <person name="Hasan A.M."/>
            <person name="Jahan S."/>
            <person name="Shafiuddin M."/>
            <person name="Mahmood N."/>
            <person name="Shommy N.S."/>
        </authorList>
    </citation>
    <scope>NUCLEOTIDE SEQUENCE [LARGE SCALE GENOMIC DNA]</scope>
    <source>
        <strain evidence="2">cv. O-4</strain>
    </source>
</reference>
<keyword evidence="1" id="KW-0378">Hydrolase</keyword>
<keyword evidence="1" id="KW-0067">ATP-binding</keyword>
<gene>
    <name evidence="1" type="ORF">COLO4_03915</name>
</gene>
<evidence type="ECO:0000313" key="1">
    <source>
        <dbReference type="EMBL" id="OMP11285.1"/>
    </source>
</evidence>
<keyword evidence="2" id="KW-1185">Reference proteome</keyword>
<organism evidence="1 2">
    <name type="scientific">Corchorus olitorius</name>
    <dbReference type="NCBI Taxonomy" id="93759"/>
    <lineage>
        <taxon>Eukaryota</taxon>
        <taxon>Viridiplantae</taxon>
        <taxon>Streptophyta</taxon>
        <taxon>Embryophyta</taxon>
        <taxon>Tracheophyta</taxon>
        <taxon>Spermatophyta</taxon>
        <taxon>Magnoliopsida</taxon>
        <taxon>eudicotyledons</taxon>
        <taxon>Gunneridae</taxon>
        <taxon>Pentapetalae</taxon>
        <taxon>rosids</taxon>
        <taxon>malvids</taxon>
        <taxon>Malvales</taxon>
        <taxon>Malvaceae</taxon>
        <taxon>Grewioideae</taxon>
        <taxon>Apeibeae</taxon>
        <taxon>Corchorus</taxon>
    </lineage>
</organism>